<evidence type="ECO:0000313" key="9">
    <source>
        <dbReference type="EMBL" id="MBC2601131.1"/>
    </source>
</evidence>
<evidence type="ECO:0000256" key="4">
    <source>
        <dbReference type="ARBA" id="ARBA00022729"/>
    </source>
</evidence>
<keyword evidence="6" id="KW-0016">Alginate biosynthesis</keyword>
<sequence length="393" mass="44201">MDREKEAWEELERSSVSCGSRWLLVGVFLFAVFAVFVVDLWHPYGPRDAVRTFSERSRPLETDTGSFDKIRSWNREVLTDIEGFEAQIEDESVLARTIPFYQWFMVRALSTSGTGRVLIGRDDWYFLKEGLETTLGWGAEENLKKADAAVRRLAGQLAQKGISLILVPIPGKADLYPGQFSSRFTTDGVLAPAQRRERFYRNWASLPGVDVLPARELLTRLREKGQPVFLERDTHWTPAAMETVARALADSIQEEVADIESGGEPVSSPGDLVEMMRLPVALTPEQQVEVERISTEISSTRESGVIFLGDSFAAVFSDAVLGWGENAGLQDRLPALLGESFDFRLNYGDPVSGPGRQLERLLNSMGEDSRPRVVIWEFAERFLDEGEWDGLFR</sequence>
<evidence type="ECO:0000256" key="3">
    <source>
        <dbReference type="ARBA" id="ARBA00022679"/>
    </source>
</evidence>
<feature type="transmembrane region" description="Helical" evidence="7">
    <location>
        <begin position="21"/>
        <end position="41"/>
    </location>
</feature>
<dbReference type="RefSeq" id="WP_185691856.1">
    <property type="nucleotide sequence ID" value="NZ_JACHVA010000046.1"/>
</dbReference>
<evidence type="ECO:0000313" key="10">
    <source>
        <dbReference type="Proteomes" id="UP000525652"/>
    </source>
</evidence>
<evidence type="ECO:0000256" key="6">
    <source>
        <dbReference type="ARBA" id="ARBA00022841"/>
    </source>
</evidence>
<dbReference type="Proteomes" id="UP000525652">
    <property type="component" value="Unassembled WGS sequence"/>
</dbReference>
<keyword evidence="7" id="KW-0472">Membrane</keyword>
<feature type="domain" description="AlgX/AlgJ SGNH hydrolase-like" evidence="8">
    <location>
        <begin position="117"/>
        <end position="380"/>
    </location>
</feature>
<dbReference type="UniPathway" id="UPA00286"/>
<keyword evidence="10" id="KW-1185">Reference proteome</keyword>
<reference evidence="9 10" key="1">
    <citation type="submission" date="2020-07" db="EMBL/GenBank/DDBJ databases">
        <authorList>
            <person name="Feng X."/>
        </authorList>
    </citation>
    <scope>NUCLEOTIDE SEQUENCE [LARGE SCALE GENOMIC DNA]</scope>
    <source>
        <strain evidence="9 10">JCM14086</strain>
    </source>
</reference>
<comment type="pathway">
    <text evidence="2">Glycan biosynthesis; alginate biosynthesis.</text>
</comment>
<proteinExistence type="predicted"/>
<protein>
    <recommendedName>
        <fullName evidence="8">AlgX/AlgJ SGNH hydrolase-like domain-containing protein</fullName>
    </recommendedName>
</protein>
<dbReference type="GO" id="GO:0042121">
    <property type="term" value="P:alginic acid biosynthetic process"/>
    <property type="evidence" value="ECO:0007669"/>
    <property type="project" value="UniProtKB-UniPathway"/>
</dbReference>
<dbReference type="EMBL" id="JACHVA010000046">
    <property type="protein sequence ID" value="MBC2601131.1"/>
    <property type="molecule type" value="Genomic_DNA"/>
</dbReference>
<organism evidence="9 10">
    <name type="scientific">Puniceicoccus vermicola</name>
    <dbReference type="NCBI Taxonomy" id="388746"/>
    <lineage>
        <taxon>Bacteria</taxon>
        <taxon>Pseudomonadati</taxon>
        <taxon>Verrucomicrobiota</taxon>
        <taxon>Opitutia</taxon>
        <taxon>Puniceicoccales</taxon>
        <taxon>Puniceicoccaceae</taxon>
        <taxon>Puniceicoccus</taxon>
    </lineage>
</organism>
<dbReference type="GO" id="GO:0016740">
    <property type="term" value="F:transferase activity"/>
    <property type="evidence" value="ECO:0007669"/>
    <property type="project" value="UniProtKB-KW"/>
</dbReference>
<evidence type="ECO:0000256" key="1">
    <source>
        <dbReference type="ARBA" id="ARBA00004418"/>
    </source>
</evidence>
<keyword evidence="7" id="KW-0812">Transmembrane</keyword>
<comment type="caution">
    <text evidence="9">The sequence shown here is derived from an EMBL/GenBank/DDBJ whole genome shotgun (WGS) entry which is preliminary data.</text>
</comment>
<comment type="subcellular location">
    <subcellularLocation>
        <location evidence="1">Periplasm</location>
    </subcellularLocation>
</comment>
<keyword evidence="4" id="KW-0732">Signal</keyword>
<evidence type="ECO:0000256" key="5">
    <source>
        <dbReference type="ARBA" id="ARBA00022764"/>
    </source>
</evidence>
<keyword evidence="5" id="KW-0574">Periplasm</keyword>
<dbReference type="AlphaFoldDB" id="A0A7X1E3J6"/>
<keyword evidence="7" id="KW-1133">Transmembrane helix</keyword>
<dbReference type="Pfam" id="PF16822">
    <property type="entry name" value="ALGX"/>
    <property type="match status" value="1"/>
</dbReference>
<dbReference type="GO" id="GO:0042597">
    <property type="term" value="C:periplasmic space"/>
    <property type="evidence" value="ECO:0007669"/>
    <property type="project" value="UniProtKB-SubCell"/>
</dbReference>
<evidence type="ECO:0000256" key="2">
    <source>
        <dbReference type="ARBA" id="ARBA00005182"/>
    </source>
</evidence>
<gene>
    <name evidence="9" type="ORF">H5P30_04975</name>
</gene>
<evidence type="ECO:0000256" key="7">
    <source>
        <dbReference type="SAM" id="Phobius"/>
    </source>
</evidence>
<dbReference type="InterPro" id="IPR031811">
    <property type="entry name" value="ALGX/ALGJ_SGNH-like"/>
</dbReference>
<name>A0A7X1E3J6_9BACT</name>
<evidence type="ECO:0000259" key="8">
    <source>
        <dbReference type="Pfam" id="PF16822"/>
    </source>
</evidence>
<accession>A0A7X1E3J6</accession>
<keyword evidence="3" id="KW-0808">Transferase</keyword>